<evidence type="ECO:0000313" key="1">
    <source>
        <dbReference type="EMBL" id="GIZ00563.1"/>
    </source>
</evidence>
<evidence type="ECO:0000313" key="2">
    <source>
        <dbReference type="Proteomes" id="UP001054945"/>
    </source>
</evidence>
<comment type="caution">
    <text evidence="1">The sequence shown here is derived from an EMBL/GenBank/DDBJ whole genome shotgun (WGS) entry which is preliminary data.</text>
</comment>
<accession>A0AAV4Y0F0</accession>
<sequence>MSSCLATRDDTTFPFSLIRFQYLHNLMSSIVFPEYVLKRPSSSNKEEIIANFICISLIVDSSSRKARYFLSKKLFLQESIESHRLFLKAADLKSRVDDKISEWPGI</sequence>
<gene>
    <name evidence="1" type="ORF">CEXT_498941</name>
</gene>
<protein>
    <recommendedName>
        <fullName evidence="3">Maturase K</fullName>
    </recommendedName>
</protein>
<organism evidence="1 2">
    <name type="scientific">Caerostris extrusa</name>
    <name type="common">Bark spider</name>
    <name type="synonym">Caerostris bankana</name>
    <dbReference type="NCBI Taxonomy" id="172846"/>
    <lineage>
        <taxon>Eukaryota</taxon>
        <taxon>Metazoa</taxon>
        <taxon>Ecdysozoa</taxon>
        <taxon>Arthropoda</taxon>
        <taxon>Chelicerata</taxon>
        <taxon>Arachnida</taxon>
        <taxon>Araneae</taxon>
        <taxon>Araneomorphae</taxon>
        <taxon>Entelegynae</taxon>
        <taxon>Araneoidea</taxon>
        <taxon>Araneidae</taxon>
        <taxon>Caerostris</taxon>
    </lineage>
</organism>
<dbReference type="Proteomes" id="UP001054945">
    <property type="component" value="Unassembled WGS sequence"/>
</dbReference>
<reference evidence="1 2" key="1">
    <citation type="submission" date="2021-06" db="EMBL/GenBank/DDBJ databases">
        <title>Caerostris extrusa draft genome.</title>
        <authorList>
            <person name="Kono N."/>
            <person name="Arakawa K."/>
        </authorList>
    </citation>
    <scope>NUCLEOTIDE SEQUENCE [LARGE SCALE GENOMIC DNA]</scope>
</reference>
<evidence type="ECO:0008006" key="3">
    <source>
        <dbReference type="Google" id="ProtNLM"/>
    </source>
</evidence>
<dbReference type="AlphaFoldDB" id="A0AAV4Y0F0"/>
<proteinExistence type="predicted"/>
<name>A0AAV4Y0F0_CAEEX</name>
<keyword evidence="2" id="KW-1185">Reference proteome</keyword>
<dbReference type="EMBL" id="BPLR01018559">
    <property type="protein sequence ID" value="GIZ00563.1"/>
    <property type="molecule type" value="Genomic_DNA"/>
</dbReference>